<accession>A0A7H9EAC6</accession>
<dbReference type="EMBL" id="CP047415">
    <property type="protein sequence ID" value="QLL74142.1"/>
    <property type="molecule type" value="Genomic_DNA"/>
</dbReference>
<dbReference type="RefSeq" id="WP_180860162.1">
    <property type="nucleotide sequence ID" value="NZ_CP047415.1"/>
</dbReference>
<dbReference type="Gene3D" id="3.40.50.720">
    <property type="entry name" value="NAD(P)-binding Rossmann-like Domain"/>
    <property type="match status" value="1"/>
</dbReference>
<gene>
    <name evidence="2" type="ORF">GTO85_07150</name>
</gene>
<proteinExistence type="predicted"/>
<dbReference type="SUPFAM" id="SSF51735">
    <property type="entry name" value="NAD(P)-binding Rossmann-fold domains"/>
    <property type="match status" value="1"/>
</dbReference>
<dbReference type="Proteomes" id="UP000510660">
    <property type="component" value="Chromosome"/>
</dbReference>
<organism evidence="2 3">
    <name type="scientific">Lactobacillus crispatus</name>
    <dbReference type="NCBI Taxonomy" id="47770"/>
    <lineage>
        <taxon>Bacteria</taxon>
        <taxon>Bacillati</taxon>
        <taxon>Bacillota</taxon>
        <taxon>Bacilli</taxon>
        <taxon>Lactobacillales</taxon>
        <taxon>Lactobacillaceae</taxon>
        <taxon>Lactobacillus</taxon>
    </lineage>
</organism>
<protein>
    <submittedName>
        <fullName evidence="2">NAD(P)H-binding protein</fullName>
    </submittedName>
</protein>
<name>A0A7H9EAC6_9LACO</name>
<dbReference type="PANTHER" id="PTHR15020">
    <property type="entry name" value="FLAVIN REDUCTASE-RELATED"/>
    <property type="match status" value="1"/>
</dbReference>
<evidence type="ECO:0000259" key="1">
    <source>
        <dbReference type="Pfam" id="PF13460"/>
    </source>
</evidence>
<dbReference type="InterPro" id="IPR036291">
    <property type="entry name" value="NAD(P)-bd_dom_sf"/>
</dbReference>
<evidence type="ECO:0000313" key="2">
    <source>
        <dbReference type="EMBL" id="QLL74142.1"/>
    </source>
</evidence>
<dbReference type="PANTHER" id="PTHR15020:SF50">
    <property type="entry name" value="UPF0659 PROTEIN YMR090W"/>
    <property type="match status" value="1"/>
</dbReference>
<reference evidence="2 3" key="1">
    <citation type="submission" date="2020-01" db="EMBL/GenBank/DDBJ databases">
        <title>Complete and circular genome sequences of six lactobacillus isolates from horses.</title>
        <authorList>
            <person name="Hassan H.M."/>
        </authorList>
    </citation>
    <scope>NUCLEOTIDE SEQUENCE [LARGE SCALE GENOMIC DNA]</scope>
    <source>
        <strain evidence="2 3">1D</strain>
    </source>
</reference>
<dbReference type="AlphaFoldDB" id="A0A7H9EAC6"/>
<evidence type="ECO:0000313" key="3">
    <source>
        <dbReference type="Proteomes" id="UP000510660"/>
    </source>
</evidence>
<feature type="domain" description="NAD(P)-binding" evidence="1">
    <location>
        <begin position="9"/>
        <end position="197"/>
    </location>
</feature>
<dbReference type="InterPro" id="IPR016040">
    <property type="entry name" value="NAD(P)-bd_dom"/>
</dbReference>
<dbReference type="Pfam" id="PF13460">
    <property type="entry name" value="NAD_binding_10"/>
    <property type="match status" value="1"/>
</dbReference>
<sequence>MTKNVAIIGANSQIARLVENNLLNQDKDVHLTLFLRNASRLDDLKDNDQVTIIDGDATNPDDLRKAIKGQDIVYVAFVDHGAGATMTKNVIKIMDEEGVKRVISSNILGIYDEVSGAFGDYNREVCFGGKVQPDNAMVLSDKYIEESDLDYTVLRLAWLNDRDDTNYTVTKKGEEYVGVSVSRKACADVITKIIEDPTNWSKESIGFADPATQGESRPVY</sequence>